<protein>
    <submittedName>
        <fullName evidence="1">Uncharacterized protein</fullName>
    </submittedName>
</protein>
<comment type="caution">
    <text evidence="1">The sequence shown here is derived from an EMBL/GenBank/DDBJ whole genome shotgun (WGS) entry which is preliminary data.</text>
</comment>
<gene>
    <name evidence="1" type="ORF">PCANC_19202</name>
</gene>
<proteinExistence type="predicted"/>
<accession>A0A2N5SHX2</accession>
<dbReference type="AlphaFoldDB" id="A0A2N5SHX2"/>
<dbReference type="EMBL" id="PGCJ01000969">
    <property type="protein sequence ID" value="PLW12838.1"/>
    <property type="molecule type" value="Genomic_DNA"/>
</dbReference>
<evidence type="ECO:0000313" key="1">
    <source>
        <dbReference type="EMBL" id="PLW12838.1"/>
    </source>
</evidence>
<dbReference type="Proteomes" id="UP000235388">
    <property type="component" value="Unassembled WGS sequence"/>
</dbReference>
<organism evidence="1 2">
    <name type="scientific">Puccinia coronata f. sp. avenae</name>
    <dbReference type="NCBI Taxonomy" id="200324"/>
    <lineage>
        <taxon>Eukaryota</taxon>
        <taxon>Fungi</taxon>
        <taxon>Dikarya</taxon>
        <taxon>Basidiomycota</taxon>
        <taxon>Pucciniomycotina</taxon>
        <taxon>Pucciniomycetes</taxon>
        <taxon>Pucciniales</taxon>
        <taxon>Pucciniaceae</taxon>
        <taxon>Puccinia</taxon>
    </lineage>
</organism>
<evidence type="ECO:0000313" key="2">
    <source>
        <dbReference type="Proteomes" id="UP000235388"/>
    </source>
</evidence>
<keyword evidence="2" id="KW-1185">Reference proteome</keyword>
<reference evidence="1 2" key="1">
    <citation type="submission" date="2017-11" db="EMBL/GenBank/DDBJ databases">
        <title>De novo assembly and phasing of dikaryotic genomes from two isolates of Puccinia coronata f. sp. avenae, the causal agent of oat crown rust.</title>
        <authorList>
            <person name="Miller M.E."/>
            <person name="Zhang Y."/>
            <person name="Omidvar V."/>
            <person name="Sperschneider J."/>
            <person name="Schwessinger B."/>
            <person name="Raley C."/>
            <person name="Palmer J.M."/>
            <person name="Garnica D."/>
            <person name="Upadhyaya N."/>
            <person name="Rathjen J."/>
            <person name="Taylor J.M."/>
            <person name="Park R.F."/>
            <person name="Dodds P.N."/>
            <person name="Hirsch C.D."/>
            <person name="Kianian S.F."/>
            <person name="Figueroa M."/>
        </authorList>
    </citation>
    <scope>NUCLEOTIDE SEQUENCE [LARGE SCALE GENOMIC DNA]</scope>
    <source>
        <strain evidence="1">12NC29</strain>
    </source>
</reference>
<name>A0A2N5SHX2_9BASI</name>
<sequence>MVWSGQFQRNWPGLAHVSFSIREAYVSRAIGAMYTVAPIARLTQACRLCTPVWQGCTPYAHLLKACSLRGRACSLCTPFQSGVQRLHTVFFGRADRRAHALWACRYQGHKGLLKHILEPPVALAGAAHDAVAKKNAETVDILMKFMSKTAFESVITPNDKDNPHAIWNQIISC</sequence>